<feature type="transmembrane region" description="Helical" evidence="2">
    <location>
        <begin position="118"/>
        <end position="138"/>
    </location>
</feature>
<accession>A0A8D1K0N0</accession>
<dbReference type="Proteomes" id="UP000694722">
    <property type="component" value="Unplaced"/>
</dbReference>
<evidence type="ECO:0000313" key="4">
    <source>
        <dbReference type="Proteomes" id="UP000694722"/>
    </source>
</evidence>
<dbReference type="AlphaFoldDB" id="A0A8D1K0N0"/>
<evidence type="ECO:0000256" key="2">
    <source>
        <dbReference type="SAM" id="Phobius"/>
    </source>
</evidence>
<sequence>LGPQVPKDGGSVLSYADNLAYTQVVQQREAVTLCLVLFPLSTSSLSFPISFTPFSFSPSQPQASSDLLGWLPESRAGPQEEKGSRASGELERTRHWRGEMAGTTLGARFYRQIKRHPGLIPMIGFIGLGMGSAALYLLRLALRSPDVCWDRKNNPEPWNRLSPNDQYKFLAVSTDYKKLKKDRPDF</sequence>
<name>A0A8D1K0N0_PIG</name>
<evidence type="ECO:0000313" key="3">
    <source>
        <dbReference type="Ensembl" id="ENSSSCP00040005714.1"/>
    </source>
</evidence>
<keyword evidence="2" id="KW-0812">Transmembrane</keyword>
<dbReference type="PANTHER" id="PTHR14256:SF5">
    <property type="entry name" value="NADH DEHYDROGENASE [UBIQUINONE] 1 ALPHA SUBCOMPLEX SUBUNIT 4-LIKE 2"/>
    <property type="match status" value="1"/>
</dbReference>
<evidence type="ECO:0000256" key="1">
    <source>
        <dbReference type="SAM" id="MobiDB-lite"/>
    </source>
</evidence>
<keyword evidence="2" id="KW-0472">Membrane</keyword>
<dbReference type="PANTHER" id="PTHR14256">
    <property type="entry name" value="NADH-UBIQUINONE OXIDOREDUCTASE MLRQ SUBUNIT"/>
    <property type="match status" value="1"/>
</dbReference>
<organism evidence="3 4">
    <name type="scientific">Sus scrofa</name>
    <name type="common">Pig</name>
    <dbReference type="NCBI Taxonomy" id="9823"/>
    <lineage>
        <taxon>Eukaryota</taxon>
        <taxon>Metazoa</taxon>
        <taxon>Chordata</taxon>
        <taxon>Craniata</taxon>
        <taxon>Vertebrata</taxon>
        <taxon>Euteleostomi</taxon>
        <taxon>Mammalia</taxon>
        <taxon>Eutheria</taxon>
        <taxon>Laurasiatheria</taxon>
        <taxon>Artiodactyla</taxon>
        <taxon>Suina</taxon>
        <taxon>Suidae</taxon>
        <taxon>Sus</taxon>
    </lineage>
</organism>
<proteinExistence type="predicted"/>
<feature type="region of interest" description="Disordered" evidence="1">
    <location>
        <begin position="65"/>
        <end position="90"/>
    </location>
</feature>
<dbReference type="Pfam" id="PF06522">
    <property type="entry name" value="B12D"/>
    <property type="match status" value="1"/>
</dbReference>
<dbReference type="Ensembl" id="ENSSSCT00040014646.1">
    <property type="protein sequence ID" value="ENSSSCP00040005714.1"/>
    <property type="gene ID" value="ENSSSCG00040011174.1"/>
</dbReference>
<dbReference type="InterPro" id="IPR010530">
    <property type="entry name" value="B12D"/>
</dbReference>
<feature type="compositionally biased region" description="Basic and acidic residues" evidence="1">
    <location>
        <begin position="78"/>
        <end position="90"/>
    </location>
</feature>
<keyword evidence="2" id="KW-1133">Transmembrane helix</keyword>
<reference evidence="3" key="1">
    <citation type="submission" date="2025-08" db="UniProtKB">
        <authorList>
            <consortium name="Ensembl"/>
        </authorList>
    </citation>
    <scope>IDENTIFICATION</scope>
</reference>
<protein>
    <submittedName>
        <fullName evidence="3">NDUFA4 mitochondrial complex associated like 2</fullName>
    </submittedName>
</protein>